<proteinExistence type="predicted"/>
<evidence type="ECO:0000256" key="1">
    <source>
        <dbReference type="SAM" id="MobiDB-lite"/>
    </source>
</evidence>
<evidence type="ECO:0000313" key="3">
    <source>
        <dbReference type="Proteomes" id="UP001501752"/>
    </source>
</evidence>
<feature type="region of interest" description="Disordered" evidence="1">
    <location>
        <begin position="1"/>
        <end position="22"/>
    </location>
</feature>
<keyword evidence="3" id="KW-1185">Reference proteome</keyword>
<organism evidence="2 3">
    <name type="scientific">Kitasatospora terrestris</name>
    <dbReference type="NCBI Taxonomy" id="258051"/>
    <lineage>
        <taxon>Bacteria</taxon>
        <taxon>Bacillati</taxon>
        <taxon>Actinomycetota</taxon>
        <taxon>Actinomycetes</taxon>
        <taxon>Kitasatosporales</taxon>
        <taxon>Streptomycetaceae</taxon>
        <taxon>Kitasatospora</taxon>
    </lineage>
</organism>
<protein>
    <submittedName>
        <fullName evidence="2">Uncharacterized protein</fullName>
    </submittedName>
</protein>
<comment type="caution">
    <text evidence="2">The sequence shown here is derived from an EMBL/GenBank/DDBJ whole genome shotgun (WGS) entry which is preliminary data.</text>
</comment>
<dbReference type="Proteomes" id="UP001501752">
    <property type="component" value="Unassembled WGS sequence"/>
</dbReference>
<sequence>MTSGVREQGAAAAPRNGRIGVPAASAGELPEAYRRDAERVRSAVRARDYEGAVVLADGLQQRVAAERGALHPDALRAQELRAHVSVCRGDFASAAEIYSASATAWAARGFGADTAAARNADYCRRKVLAAGAAVGLDSVRPEGGRRGRRGPVRKETVQGVRRGTGALALACAGMLVGFAFGGGANREVDLRSRPTAGVTAGAGPVAPVLMEVLDKAPEPVPRASPGGTGRVEDQTPAPAPAPAPVPVPSDEPTADAGGANEPVAPARKPYGSGGSAATGRPHSQRPSGGTQTAGPAPTPDPVGPRLPKELASACAAGRESGRFPEFVEQMCRRLPGR</sequence>
<dbReference type="EMBL" id="BAABIS010000001">
    <property type="protein sequence ID" value="GAA4838998.1"/>
    <property type="molecule type" value="Genomic_DNA"/>
</dbReference>
<feature type="region of interest" description="Disordered" evidence="1">
    <location>
        <begin position="217"/>
        <end position="324"/>
    </location>
</feature>
<gene>
    <name evidence="2" type="ORF">GCM10023235_12850</name>
</gene>
<evidence type="ECO:0000313" key="2">
    <source>
        <dbReference type="EMBL" id="GAA4838998.1"/>
    </source>
</evidence>
<accession>A0ABP9DC69</accession>
<name>A0ABP9DC69_9ACTN</name>
<feature type="compositionally biased region" description="Pro residues" evidence="1">
    <location>
        <begin position="237"/>
        <end position="249"/>
    </location>
</feature>
<feature type="compositionally biased region" description="Polar residues" evidence="1">
    <location>
        <begin position="284"/>
        <end position="293"/>
    </location>
</feature>
<reference evidence="3" key="1">
    <citation type="journal article" date="2019" name="Int. J. Syst. Evol. Microbiol.">
        <title>The Global Catalogue of Microorganisms (GCM) 10K type strain sequencing project: providing services to taxonomists for standard genome sequencing and annotation.</title>
        <authorList>
            <consortium name="The Broad Institute Genomics Platform"/>
            <consortium name="The Broad Institute Genome Sequencing Center for Infectious Disease"/>
            <person name="Wu L."/>
            <person name="Ma J."/>
        </authorList>
    </citation>
    <scope>NUCLEOTIDE SEQUENCE [LARGE SCALE GENOMIC DNA]</scope>
    <source>
        <strain evidence="3">JCM 13006</strain>
    </source>
</reference>